<dbReference type="GO" id="GO:0016874">
    <property type="term" value="F:ligase activity"/>
    <property type="evidence" value="ECO:0007669"/>
    <property type="project" value="UniProtKB-KW"/>
</dbReference>
<dbReference type="AlphaFoldDB" id="A0A2P2KNA9"/>
<evidence type="ECO:0000313" key="1">
    <source>
        <dbReference type="EMBL" id="MBX07165.1"/>
    </source>
</evidence>
<name>A0A2P2KNA9_RHIMU</name>
<accession>A0A2P2KNA9</accession>
<organism evidence="1">
    <name type="scientific">Rhizophora mucronata</name>
    <name type="common">Asiatic mangrove</name>
    <dbReference type="NCBI Taxonomy" id="61149"/>
    <lineage>
        <taxon>Eukaryota</taxon>
        <taxon>Viridiplantae</taxon>
        <taxon>Streptophyta</taxon>
        <taxon>Embryophyta</taxon>
        <taxon>Tracheophyta</taxon>
        <taxon>Spermatophyta</taxon>
        <taxon>Magnoliopsida</taxon>
        <taxon>eudicotyledons</taxon>
        <taxon>Gunneridae</taxon>
        <taxon>Pentapetalae</taxon>
        <taxon>rosids</taxon>
        <taxon>fabids</taxon>
        <taxon>Malpighiales</taxon>
        <taxon>Rhizophoraceae</taxon>
        <taxon>Rhizophora</taxon>
    </lineage>
</organism>
<protein>
    <submittedName>
        <fullName evidence="1">Putative phenylalaninetRNA ligase alpha subunit</fullName>
    </submittedName>
</protein>
<reference evidence="1" key="1">
    <citation type="submission" date="2018-02" db="EMBL/GenBank/DDBJ databases">
        <title>Rhizophora mucronata_Transcriptome.</title>
        <authorList>
            <person name="Meera S.P."/>
            <person name="Sreeshan A."/>
            <person name="Augustine A."/>
        </authorList>
    </citation>
    <scope>NUCLEOTIDE SEQUENCE</scope>
    <source>
        <tissue evidence="1">Leaf</tissue>
    </source>
</reference>
<dbReference type="EMBL" id="GGEC01026681">
    <property type="protein sequence ID" value="MBX07165.1"/>
    <property type="molecule type" value="Transcribed_RNA"/>
</dbReference>
<sequence length="32" mass="3560">MPRSQVMWPESEISSCFSRNSRIASSAIISSD</sequence>
<proteinExistence type="predicted"/>
<keyword evidence="1" id="KW-0436">Ligase</keyword>